<keyword evidence="1" id="KW-0472">Membrane</keyword>
<organism evidence="2 3">
    <name type="scientific">Heterorhabditis bacteriophora</name>
    <name type="common">Entomopathogenic nematode worm</name>
    <dbReference type="NCBI Taxonomy" id="37862"/>
    <lineage>
        <taxon>Eukaryota</taxon>
        <taxon>Metazoa</taxon>
        <taxon>Ecdysozoa</taxon>
        <taxon>Nematoda</taxon>
        <taxon>Chromadorea</taxon>
        <taxon>Rhabditida</taxon>
        <taxon>Rhabditina</taxon>
        <taxon>Rhabditomorpha</taxon>
        <taxon>Strongyloidea</taxon>
        <taxon>Heterorhabditidae</taxon>
        <taxon>Heterorhabditis</taxon>
    </lineage>
</organism>
<accession>A0A1I7X250</accession>
<keyword evidence="2" id="KW-1185">Reference proteome</keyword>
<reference evidence="3" key="1">
    <citation type="submission" date="2016-11" db="UniProtKB">
        <authorList>
            <consortium name="WormBaseParasite"/>
        </authorList>
    </citation>
    <scope>IDENTIFICATION</scope>
</reference>
<proteinExistence type="predicted"/>
<evidence type="ECO:0000313" key="3">
    <source>
        <dbReference type="WBParaSite" id="Hba_11539"/>
    </source>
</evidence>
<feature type="transmembrane region" description="Helical" evidence="1">
    <location>
        <begin position="7"/>
        <end position="29"/>
    </location>
</feature>
<protein>
    <submittedName>
        <fullName evidence="3">Secreted protein</fullName>
    </submittedName>
</protein>
<dbReference type="AlphaFoldDB" id="A0A1I7X250"/>
<dbReference type="Proteomes" id="UP000095283">
    <property type="component" value="Unplaced"/>
</dbReference>
<keyword evidence="1" id="KW-1133">Transmembrane helix</keyword>
<keyword evidence="1" id="KW-0812">Transmembrane</keyword>
<evidence type="ECO:0000256" key="1">
    <source>
        <dbReference type="SAM" id="Phobius"/>
    </source>
</evidence>
<name>A0A1I7X250_HETBA</name>
<dbReference type="WBParaSite" id="Hba_11539">
    <property type="protein sequence ID" value="Hba_11539"/>
    <property type="gene ID" value="Hba_11539"/>
</dbReference>
<sequence length="179" mass="20545">MFSQLDLLVEVLFCLSSCLIGISLTALYIKLPPLMLPDKCYKVILSMCALFYSIQDVDTGLEMSGWRLIWVSTAAILQFYEVRAFVINIKISAIFHFKSITYNIRSQFRSALRRRCCGGITESSRESHLGRSYFHKVSKICCNVNSIHFHASKWDFRVNTIMTVTNNTMLMCDQLIGNF</sequence>
<evidence type="ECO:0000313" key="2">
    <source>
        <dbReference type="Proteomes" id="UP000095283"/>
    </source>
</evidence>